<dbReference type="AlphaFoldDB" id="A0A3S5CNC7"/>
<dbReference type="Proteomes" id="UP000784294">
    <property type="component" value="Unassembled WGS sequence"/>
</dbReference>
<gene>
    <name evidence="1" type="ORF">PXEA_LOCUS28504</name>
</gene>
<accession>A0A3S5CNC7</accession>
<keyword evidence="2" id="KW-1185">Reference proteome</keyword>
<name>A0A3S5CNC7_9PLAT</name>
<evidence type="ECO:0000313" key="1">
    <source>
        <dbReference type="EMBL" id="VEL35064.1"/>
    </source>
</evidence>
<protein>
    <submittedName>
        <fullName evidence="1">Uncharacterized protein</fullName>
    </submittedName>
</protein>
<organism evidence="1 2">
    <name type="scientific">Protopolystoma xenopodis</name>
    <dbReference type="NCBI Taxonomy" id="117903"/>
    <lineage>
        <taxon>Eukaryota</taxon>
        <taxon>Metazoa</taxon>
        <taxon>Spiralia</taxon>
        <taxon>Lophotrochozoa</taxon>
        <taxon>Platyhelminthes</taxon>
        <taxon>Monogenea</taxon>
        <taxon>Polyopisthocotylea</taxon>
        <taxon>Polystomatidea</taxon>
        <taxon>Polystomatidae</taxon>
        <taxon>Protopolystoma</taxon>
    </lineage>
</organism>
<proteinExistence type="predicted"/>
<evidence type="ECO:0000313" key="2">
    <source>
        <dbReference type="Proteomes" id="UP000784294"/>
    </source>
</evidence>
<dbReference type="EMBL" id="CAAALY010249007">
    <property type="protein sequence ID" value="VEL35064.1"/>
    <property type="molecule type" value="Genomic_DNA"/>
</dbReference>
<comment type="caution">
    <text evidence="1">The sequence shown here is derived from an EMBL/GenBank/DDBJ whole genome shotgun (WGS) entry which is preliminary data.</text>
</comment>
<reference evidence="1" key="1">
    <citation type="submission" date="2018-11" db="EMBL/GenBank/DDBJ databases">
        <authorList>
            <consortium name="Pathogen Informatics"/>
        </authorList>
    </citation>
    <scope>NUCLEOTIDE SEQUENCE</scope>
</reference>
<sequence>MIVELTSISSKSVVGWRDSKVGSTRRRRRIPLDQLSIRFTGKFMLTLFPRQSPSIPVKSPETPYQPLQSTSELHLSPEFAQLRPFEMWILKTVKKFSLNHRACRPPFRRQLWPLGNKTDQMTTSLSGSVMAVRNQQATTIITRLANLLVSSSTP</sequence>